<organism evidence="9 10">
    <name type="scientific">Rhizoctonia solani</name>
    <dbReference type="NCBI Taxonomy" id="456999"/>
    <lineage>
        <taxon>Eukaryota</taxon>
        <taxon>Fungi</taxon>
        <taxon>Dikarya</taxon>
        <taxon>Basidiomycota</taxon>
        <taxon>Agaricomycotina</taxon>
        <taxon>Agaricomycetes</taxon>
        <taxon>Cantharellales</taxon>
        <taxon>Ceratobasidiaceae</taxon>
        <taxon>Rhizoctonia</taxon>
    </lineage>
</organism>
<accession>A0A8H3HVN2</accession>
<evidence type="ECO:0000256" key="2">
    <source>
        <dbReference type="ARBA" id="ARBA00010617"/>
    </source>
</evidence>
<dbReference type="GO" id="GO:0020037">
    <property type="term" value="F:heme binding"/>
    <property type="evidence" value="ECO:0007669"/>
    <property type="project" value="InterPro"/>
</dbReference>
<dbReference type="InterPro" id="IPR017972">
    <property type="entry name" value="Cyt_P450_CS"/>
</dbReference>
<dbReference type="AlphaFoldDB" id="A0A8H3HVN2"/>
<dbReference type="PANTHER" id="PTHR24287">
    <property type="entry name" value="P450, PUTATIVE (EUROFUNG)-RELATED"/>
    <property type="match status" value="1"/>
</dbReference>
<evidence type="ECO:0000256" key="5">
    <source>
        <dbReference type="ARBA" id="ARBA00023002"/>
    </source>
</evidence>
<evidence type="ECO:0000256" key="7">
    <source>
        <dbReference type="ARBA" id="ARBA00023033"/>
    </source>
</evidence>
<evidence type="ECO:0000256" key="4">
    <source>
        <dbReference type="ARBA" id="ARBA00022723"/>
    </source>
</evidence>
<evidence type="ECO:0000256" key="1">
    <source>
        <dbReference type="ARBA" id="ARBA00001971"/>
    </source>
</evidence>
<dbReference type="Pfam" id="PF00067">
    <property type="entry name" value="p450"/>
    <property type="match status" value="1"/>
</dbReference>
<comment type="caution">
    <text evidence="9">The sequence shown here is derived from an EMBL/GenBank/DDBJ whole genome shotgun (WGS) entry which is preliminary data.</text>
</comment>
<dbReference type="PRINTS" id="PR00385">
    <property type="entry name" value="P450"/>
</dbReference>
<keyword evidence="6 8" id="KW-0408">Iron</keyword>
<keyword evidence="7 8" id="KW-0503">Monooxygenase</keyword>
<sequence length="482" mass="55063">MLGSTEPQNSAHDPDHQLFTPRKRVHTAPIQLHNNPAPKPELPTPFILAITLRLAFPDLLASSRLLLGALYVISVPLFWGFRNAVRDVMRNREAKRLGARVVPKVKGKWPGNIDLMVKMVKSTRTGYVAEVWDELAKEYGNTFNMRILWDDLASPFSFVSRYDLTRTPDRDHRPRRDQIRARDWVQFVWQGSTPTSSTRKFSGRRDIQSGWGPMEIHSAIQRREEFLKAGGDKTKPAGDTFIDDLVSSTDDRTLITDELVNILLAARDTTASLLTFTTYLLTQHPKVLHRLREEIREHIRPDAAPTYEHIKGMKYLRAILNETLRLFPSVPINERATLTGCSIPTASGPLYVPSGTQVLYSPLLMQRRQDLWGPDAWEFDPERWLDGRNEAFVKDPMRFVPFNAGPRICLGQQFAYNEASFVLVRLFQRFSKLELAMDAAPPGSVPPVEWQGQYGRKGFERVWVKNAITLYSKGGMWVRVAK</sequence>
<dbReference type="SUPFAM" id="SSF48264">
    <property type="entry name" value="Cytochrome P450"/>
    <property type="match status" value="1"/>
</dbReference>
<evidence type="ECO:0000313" key="10">
    <source>
        <dbReference type="Proteomes" id="UP000663843"/>
    </source>
</evidence>
<keyword evidence="5 8" id="KW-0560">Oxidoreductase</keyword>
<keyword evidence="3 8" id="KW-0349">Heme</keyword>
<dbReference type="InterPro" id="IPR047146">
    <property type="entry name" value="Cyt_P450_E_CYP52_fungi"/>
</dbReference>
<dbReference type="GO" id="GO:0005506">
    <property type="term" value="F:iron ion binding"/>
    <property type="evidence" value="ECO:0007669"/>
    <property type="project" value="InterPro"/>
</dbReference>
<comment type="similarity">
    <text evidence="2 8">Belongs to the cytochrome P450 family.</text>
</comment>
<dbReference type="EMBL" id="CAJMWT010009927">
    <property type="protein sequence ID" value="CAE6540278.1"/>
    <property type="molecule type" value="Genomic_DNA"/>
</dbReference>
<dbReference type="GO" id="GO:0004497">
    <property type="term" value="F:monooxygenase activity"/>
    <property type="evidence" value="ECO:0007669"/>
    <property type="project" value="UniProtKB-KW"/>
</dbReference>
<dbReference type="PROSITE" id="PS00086">
    <property type="entry name" value="CYTOCHROME_P450"/>
    <property type="match status" value="1"/>
</dbReference>
<dbReference type="Gene3D" id="1.10.630.10">
    <property type="entry name" value="Cytochrome P450"/>
    <property type="match status" value="1"/>
</dbReference>
<comment type="cofactor">
    <cofactor evidence="1">
        <name>heme</name>
        <dbReference type="ChEBI" id="CHEBI:30413"/>
    </cofactor>
</comment>
<keyword evidence="4 8" id="KW-0479">Metal-binding</keyword>
<dbReference type="InterPro" id="IPR001128">
    <property type="entry name" value="Cyt_P450"/>
</dbReference>
<evidence type="ECO:0000256" key="8">
    <source>
        <dbReference type="RuleBase" id="RU000461"/>
    </source>
</evidence>
<evidence type="ECO:0000256" key="3">
    <source>
        <dbReference type="ARBA" id="ARBA00022617"/>
    </source>
</evidence>
<evidence type="ECO:0000313" key="9">
    <source>
        <dbReference type="EMBL" id="CAE6540278.1"/>
    </source>
</evidence>
<dbReference type="PANTHER" id="PTHR24287:SF1">
    <property type="entry name" value="P450, PUTATIVE (EUROFUNG)-RELATED"/>
    <property type="match status" value="1"/>
</dbReference>
<proteinExistence type="inferred from homology"/>
<dbReference type="GO" id="GO:0016705">
    <property type="term" value="F:oxidoreductase activity, acting on paired donors, with incorporation or reduction of molecular oxygen"/>
    <property type="evidence" value="ECO:0007669"/>
    <property type="project" value="InterPro"/>
</dbReference>
<gene>
    <name evidence="9" type="ORF">RDB_LOCUS195696</name>
</gene>
<name>A0A8H3HVN2_9AGAM</name>
<dbReference type="InterPro" id="IPR036396">
    <property type="entry name" value="Cyt_P450_sf"/>
</dbReference>
<reference evidence="9" key="1">
    <citation type="submission" date="2021-01" db="EMBL/GenBank/DDBJ databases">
        <authorList>
            <person name="Kaushik A."/>
        </authorList>
    </citation>
    <scope>NUCLEOTIDE SEQUENCE</scope>
    <source>
        <strain evidence="9">AG2-2IIIB</strain>
    </source>
</reference>
<evidence type="ECO:0000256" key="6">
    <source>
        <dbReference type="ARBA" id="ARBA00023004"/>
    </source>
</evidence>
<dbReference type="Proteomes" id="UP000663843">
    <property type="component" value="Unassembled WGS sequence"/>
</dbReference>
<protein>
    <submittedName>
        <fullName evidence="9">Uncharacterized protein</fullName>
    </submittedName>
</protein>